<gene>
    <name evidence="3" type="primary">vatD</name>
    <name evidence="3" type="ORF">ERS852444_01825</name>
</gene>
<dbReference type="EMBL" id="CYXX01000012">
    <property type="protein sequence ID" value="CUN08890.1"/>
    <property type="molecule type" value="Genomic_DNA"/>
</dbReference>
<dbReference type="SUPFAM" id="SSF51161">
    <property type="entry name" value="Trimeric LpxA-like enzymes"/>
    <property type="match status" value="1"/>
</dbReference>
<dbReference type="RefSeq" id="WP_082430309.1">
    <property type="nucleotide sequence ID" value="NZ_CYXX01000012.1"/>
</dbReference>
<keyword evidence="2" id="KW-0677">Repeat</keyword>
<dbReference type="PANTHER" id="PTHR43300">
    <property type="entry name" value="ACETYLTRANSFERASE"/>
    <property type="match status" value="1"/>
</dbReference>
<dbReference type="EC" id="2.3.1.-" evidence="3"/>
<dbReference type="Gene3D" id="2.160.10.10">
    <property type="entry name" value="Hexapeptide repeat proteins"/>
    <property type="match status" value="1"/>
</dbReference>
<protein>
    <submittedName>
        <fullName evidence="3">Streptogramin A acetyltransferase</fullName>
        <ecNumber evidence="3">2.3.1.-</ecNumber>
    </submittedName>
</protein>
<dbReference type="InterPro" id="IPR001451">
    <property type="entry name" value="Hexapep"/>
</dbReference>
<dbReference type="Proteomes" id="UP000095453">
    <property type="component" value="Unassembled WGS sequence"/>
</dbReference>
<evidence type="ECO:0000313" key="3">
    <source>
        <dbReference type="EMBL" id="CUN08890.1"/>
    </source>
</evidence>
<evidence type="ECO:0000313" key="4">
    <source>
        <dbReference type="Proteomes" id="UP000095453"/>
    </source>
</evidence>
<dbReference type="InterPro" id="IPR011004">
    <property type="entry name" value="Trimer_LpxA-like_sf"/>
</dbReference>
<reference evidence="3 4" key="1">
    <citation type="submission" date="2015-09" db="EMBL/GenBank/DDBJ databases">
        <authorList>
            <consortium name="Pathogen Informatics"/>
        </authorList>
    </citation>
    <scope>NUCLEOTIDE SEQUENCE [LARGE SCALE GENOMIC DNA]</scope>
    <source>
        <strain evidence="3 4">2789STDY5608887</strain>
    </source>
</reference>
<dbReference type="GO" id="GO:0016746">
    <property type="term" value="F:acyltransferase activity"/>
    <property type="evidence" value="ECO:0007669"/>
    <property type="project" value="UniProtKB-KW"/>
</dbReference>
<evidence type="ECO:0000256" key="1">
    <source>
        <dbReference type="ARBA" id="ARBA00022679"/>
    </source>
</evidence>
<name>A0A173U325_9FIRM</name>
<dbReference type="InterPro" id="IPR018357">
    <property type="entry name" value="Hexapep_transf_CS"/>
</dbReference>
<dbReference type="Pfam" id="PF00132">
    <property type="entry name" value="Hexapep"/>
    <property type="match status" value="1"/>
</dbReference>
<keyword evidence="1 3" id="KW-0808">Transferase</keyword>
<dbReference type="PANTHER" id="PTHR43300:SF11">
    <property type="entry name" value="ACETYLTRANSFERASE RV3034C-RELATED"/>
    <property type="match status" value="1"/>
</dbReference>
<accession>A0A173U325</accession>
<organism evidence="3 4">
    <name type="scientific">Roseburia inulinivorans</name>
    <dbReference type="NCBI Taxonomy" id="360807"/>
    <lineage>
        <taxon>Bacteria</taxon>
        <taxon>Bacillati</taxon>
        <taxon>Bacillota</taxon>
        <taxon>Clostridia</taxon>
        <taxon>Lachnospirales</taxon>
        <taxon>Lachnospiraceae</taxon>
        <taxon>Roseburia</taxon>
    </lineage>
</organism>
<dbReference type="CDD" id="cd03349">
    <property type="entry name" value="LbH_XAT"/>
    <property type="match status" value="1"/>
</dbReference>
<dbReference type="AlphaFoldDB" id="A0A173U325"/>
<dbReference type="InterPro" id="IPR050179">
    <property type="entry name" value="Trans_hexapeptide_repeat"/>
</dbReference>
<dbReference type="PROSITE" id="PS00101">
    <property type="entry name" value="HEXAPEP_TRANSFERASES"/>
    <property type="match status" value="1"/>
</dbReference>
<sequence length="216" mass="24629">MKQLKQLLKNSFLMNIVYKYRMVRFKHYWKKRNTNNKTTVNCIFSPEIVTVGNNTYGELNIVSFRNVTRLFIGNFCSIGQNVNFILDAGHILNNISTYPFKTALLNYKNEEAISKGNIIIDDDVWIGFGATIMSGVHIGQGAVIAAGSVVTKDVPPYAIVGGVPAKVIKYRFPSDIIDELLKIDYNKMTEDMIKEHINELYNELESIEQLEWVPKK</sequence>
<evidence type="ECO:0000256" key="2">
    <source>
        <dbReference type="ARBA" id="ARBA00022737"/>
    </source>
</evidence>
<keyword evidence="3" id="KW-0012">Acyltransferase</keyword>
<proteinExistence type="predicted"/>